<dbReference type="Pfam" id="PF13540">
    <property type="entry name" value="RCC1_2"/>
    <property type="match status" value="2"/>
</dbReference>
<dbReference type="GO" id="GO:0005737">
    <property type="term" value="C:cytoplasm"/>
    <property type="evidence" value="ECO:0007669"/>
    <property type="project" value="TreeGrafter"/>
</dbReference>
<dbReference type="KEGG" id="bbat:Bdt_3378"/>
<dbReference type="InterPro" id="IPR044048">
    <property type="entry name" value="Big_12"/>
</dbReference>
<feature type="region of interest" description="Disordered" evidence="1">
    <location>
        <begin position="115"/>
        <end position="134"/>
    </location>
</feature>
<dbReference type="GO" id="GO:0005085">
    <property type="term" value="F:guanyl-nucleotide exchange factor activity"/>
    <property type="evidence" value="ECO:0007669"/>
    <property type="project" value="TreeGrafter"/>
</dbReference>
<dbReference type="InterPro" id="IPR038081">
    <property type="entry name" value="CalX-like_sf"/>
</dbReference>
<dbReference type="InterPro" id="IPR051553">
    <property type="entry name" value="Ran_GTPase-activating"/>
</dbReference>
<feature type="compositionally biased region" description="Polar residues" evidence="1">
    <location>
        <begin position="115"/>
        <end position="131"/>
    </location>
</feature>
<dbReference type="SUPFAM" id="SSF141072">
    <property type="entry name" value="CalX-like"/>
    <property type="match status" value="1"/>
</dbReference>
<protein>
    <submittedName>
        <fullName evidence="3">RTX family exoprotein</fullName>
    </submittedName>
</protein>
<evidence type="ECO:0000313" key="3">
    <source>
        <dbReference type="EMBL" id="AFY03053.1"/>
    </source>
</evidence>
<name>K7YZ80_BDEBC</name>
<reference evidence="3 4" key="1">
    <citation type="journal article" date="2012" name="BMC Genomics">
        <title>Genome analysis of a simultaneously predatory and prey-independent, novel Bdellovibrio bacteriovorus from the River Tiber, supports in silico predictions of both ancient and recent lateral gene transfer from diverse bacteria.</title>
        <authorList>
            <person name="Hobley L."/>
            <person name="Lerner T.R."/>
            <person name="Williams L.E."/>
            <person name="Lambert C."/>
            <person name="Till R."/>
            <person name="Milner D.S."/>
            <person name="Basford S.M."/>
            <person name="Capeness M.J."/>
            <person name="Fenton A.K."/>
            <person name="Atterbury R.J."/>
            <person name="Harris M.A."/>
            <person name="Sockett R.E."/>
        </authorList>
    </citation>
    <scope>NUCLEOTIDE SEQUENCE [LARGE SCALE GENOMIC DNA]</scope>
    <source>
        <strain evidence="3 4">Tiberius</strain>
    </source>
</reference>
<feature type="domain" description="Bacterial Ig-like" evidence="2">
    <location>
        <begin position="30"/>
        <end position="118"/>
    </location>
</feature>
<dbReference type="Proteomes" id="UP000010074">
    <property type="component" value="Chromosome"/>
</dbReference>
<dbReference type="PANTHER" id="PTHR45982:SF1">
    <property type="entry name" value="REGULATOR OF CHROMOSOME CONDENSATION"/>
    <property type="match status" value="1"/>
</dbReference>
<dbReference type="Pfam" id="PF00415">
    <property type="entry name" value="RCC1"/>
    <property type="match status" value="2"/>
</dbReference>
<dbReference type="HOGENOM" id="CLU_255981_0_0_7"/>
<dbReference type="RefSeq" id="WP_015092462.1">
    <property type="nucleotide sequence ID" value="NC_019567.1"/>
</dbReference>
<dbReference type="PROSITE" id="PS50012">
    <property type="entry name" value="RCC1_3"/>
    <property type="match status" value="4"/>
</dbReference>
<evidence type="ECO:0000256" key="1">
    <source>
        <dbReference type="SAM" id="MobiDB-lite"/>
    </source>
</evidence>
<proteinExistence type="predicted"/>
<dbReference type="STRING" id="1069642.Bdt_3378"/>
<accession>K7YZ80</accession>
<organism evidence="3 4">
    <name type="scientific">Bdellovibrio bacteriovorus str. Tiberius</name>
    <dbReference type="NCBI Taxonomy" id="1069642"/>
    <lineage>
        <taxon>Bacteria</taxon>
        <taxon>Pseudomonadati</taxon>
        <taxon>Bdellovibrionota</taxon>
        <taxon>Bdellovibrionia</taxon>
        <taxon>Bdellovibrionales</taxon>
        <taxon>Pseudobdellovibrionaceae</taxon>
        <taxon>Bdellovibrio</taxon>
    </lineage>
</organism>
<evidence type="ECO:0000259" key="2">
    <source>
        <dbReference type="Pfam" id="PF19078"/>
    </source>
</evidence>
<evidence type="ECO:0000313" key="4">
    <source>
        <dbReference type="Proteomes" id="UP000010074"/>
    </source>
</evidence>
<dbReference type="InterPro" id="IPR000408">
    <property type="entry name" value="Reg_chr_condens"/>
</dbReference>
<dbReference type="PRINTS" id="PR00633">
    <property type="entry name" value="RCCNDNSATION"/>
</dbReference>
<dbReference type="SUPFAM" id="SSF50985">
    <property type="entry name" value="RCC1/BLIP-II"/>
    <property type="match status" value="3"/>
</dbReference>
<feature type="domain" description="Bacterial Ig-like" evidence="2">
    <location>
        <begin position="315"/>
        <end position="405"/>
    </location>
</feature>
<dbReference type="Gene3D" id="2.130.10.30">
    <property type="entry name" value="Regulator of chromosome condensation 1/beta-lactamase-inhibitor protein II"/>
    <property type="match status" value="4"/>
</dbReference>
<sequence>MLTFTSGCSISTELFKSVTDLMSRQPLQAVLSSSVSSYNNLSQWTVQVTFSEDVQGLEVSDFSVNNATIVSLTPVDASTYDLVLEPLLDGPVTVLLPVNAATSLALNEATPESNTLSFTSDRTKPSATLTYSGDDPTNESPLIFDLMLGESVASVLDASAFAVTNGIIDKIEGSGPGYFIYVIPSASQTEVRLSLPGDRIYDLAGNGNLASAEMVVEYNSDRPLPTLSSADPMKVNVAAISVAVSFSAPVTGFDASDLELSNATVENFAGSGDTYTFTLRASGQGDFAVRVKNEAASDSVGNKSLVSSWLNRHHDSVRPTVSLGSLAAYTLSAPVSITATFSESVSGFTAGDLELVNATATVTGSGGSYTIEITPVTEGAFSVRVPEAAATDDAGNASQASATSSSIFDTLPPTVEIISEAGPNVYEAPIYFTIKFSEEVTGLVAADFVKSGANISSVTPASGPSAVYRLQMAAPAFGTGDISLSLPSGVVVDGSGKGNLASAVTTVLFDNSPVTISLAGNEQVVTEDENNAGGSPDKLFGLTMSGSKPYNVTVNYEVSGSAVANTDVTLAQKGSILIPAGSTNVSLPFRLINNAGSIHNKYLQLNLTFANTPVARFARVSQSRVMIKDVTSAAHSTVKRIVGSYRHRCALMMDGKVRCWGENADGQLGDGTTANRLQAVSALTGVWNFKQLTTGADHSCGILDDPAKEVVCWGNNDRYQLGLGDQTDRHTPVLLSSISGVDEIAAGDGFTCALKAGKIYCWGRQDRGRLGNGVVTNGNVSTPAELVTASAFDFDRLSVGGGTGCAINTNNQLYCWGNNGRGQLGIGSTAHQGTAQLVGSDFLKISVAGLTVPGTIAAEGGHVCAVKTDFTVQCWGGNSYLQSGSSPTTDKTLPATITSVDTFDDVAAGAYHTCGIRKSDGRVVCWGSTRLGGNTNYIGPHGQGLTPGTTVLPVLTADTNSYASITSGVAYSCGVTSTGRTKCWGEYGAGYLGDGSSVYRREPAVSDIGVTYKKISMGVFLSCGITTDDILKCWGANQFSTYLGDGSSFGRSYPVVIDQERKYKDVAIGYESICGILLDGTLKCWGGSGSYGVGDGVLQIRLSPVVIDGGTSYKWISVGQSTTCGVTSAGVLKCWGRNNSGIIGGSTTPAVYAAPTVIDSGVRYKMVSVLGGLTGSACAITDENELKCWGNHVASLGRGAIAAPDIYTPGVVMAGTKFVAVSMYGSRTCAISDAFKLYCWGDGTGYGTGLNVTTSYNTPQMVSPAVSYTSVSMGSNGGCAITTGEQIKCWGAEGDVATDSYWASTGTGLAEARIPADLLGGGTYKSVERGGNSGCAITPTDALKCWGSNVYGQMADYKVLMSWLTPIDITNWIED</sequence>
<dbReference type="OrthoDB" id="5652970at2"/>
<gene>
    <name evidence="3" type="ORF">Bdt_3378</name>
</gene>
<dbReference type="PANTHER" id="PTHR45982">
    <property type="entry name" value="REGULATOR OF CHROMOSOME CONDENSATION"/>
    <property type="match status" value="1"/>
</dbReference>
<dbReference type="PATRIC" id="fig|1069642.3.peg.3345"/>
<dbReference type="InterPro" id="IPR009091">
    <property type="entry name" value="RCC1/BLIP-II"/>
</dbReference>
<feature type="domain" description="Bacterial Ig-like" evidence="2">
    <location>
        <begin position="224"/>
        <end position="305"/>
    </location>
</feature>
<dbReference type="Pfam" id="PF19078">
    <property type="entry name" value="Big_12"/>
    <property type="match status" value="3"/>
</dbReference>
<dbReference type="EMBL" id="CP002930">
    <property type="protein sequence ID" value="AFY03053.1"/>
    <property type="molecule type" value="Genomic_DNA"/>
</dbReference>